<dbReference type="InterPro" id="IPR037149">
    <property type="entry name" value="PA_heptamer_dom_sf"/>
</dbReference>
<evidence type="ECO:0000256" key="1">
    <source>
        <dbReference type="SAM" id="MobiDB-lite"/>
    </source>
</evidence>
<dbReference type="RefSeq" id="WP_087876282.1">
    <property type="nucleotide sequence ID" value="NZ_CP019235.1"/>
</dbReference>
<dbReference type="GO" id="GO:0051260">
    <property type="term" value="P:protein homooligomerization"/>
    <property type="evidence" value="ECO:0007669"/>
    <property type="project" value="InterPro"/>
</dbReference>
<dbReference type="InterPro" id="IPR035331">
    <property type="entry name" value="Binary_toxB_3"/>
</dbReference>
<dbReference type="Gene3D" id="2.60.120.240">
    <property type="entry name" value="Protective antigen, heptamerisation domain"/>
    <property type="match status" value="1"/>
</dbReference>
<dbReference type="SMART" id="SM00758">
    <property type="entry name" value="PA14"/>
    <property type="match status" value="1"/>
</dbReference>
<dbReference type="Gene3D" id="2.60.120.260">
    <property type="entry name" value="Galactose-binding domain-like"/>
    <property type="match status" value="1"/>
</dbReference>
<sequence length="950" mass="105629">MKLKSVYKVLAVTTLLAQFSGLPDTSFAETEKETTQKNQPQTKQTLEQEPAIGFIGYYFKDDAFKDLAFIQVGEKSTLMDKKKVQMDEQKIHSVQWIGNLKPSQTGDYTLSTSLDKNVILKINGETVINGTGMNKSIKLEKDKLYEIKIEYQNKTESQSDLQVFWSNKDGKKTQIPEGQILSPKISENEDSSDKNVNKARSLKSSLIADSDGDGIPDDLEETGYTFKDNQIVAWNDSFASLGYKKYVSNPRKARTAADPYTDFEKVIGHMPAATKDDARDPLVAAYPSVGVGMEKLYFSKNETVTEGDSGTVSKTTTKTDTTTNNVEVGGQLGWGEKGFSFSISPKYSHSWSNSTAIADTDSTTWSSQIGINPSERAYLNANVRYYNGGTAPIYDVRPTSNFVLQNSGSSIATVTAGPNQIGNSLAPGATYPAKGQAPISLDKANEAGTMKISVDAPTLDKLQDRTETVNLETTQNRGQYAILDEGGTPITDPTKQWDPIRTNVDAISGSLILNLGPGKENLERRVTAKNVNDPEDKTPELTIKEAIKKAFNAKEKDGRLYYTDQDRKDIFIDEPAINLIGDENTKKEIESQLSHMPGKTVYDVKWKRGMNITLHVPIAYYDFESGHQGWTYSSNLNGGHTGKKHQQIGPNNKGYGPHYQLKKSTSYTARAYVRTDSTTGSNDVQFFIDNNNGDGQGAKVSGKVKGNQWKLIEFSFNTGNNPEQFKYLGFHNVGNSNLQFDDVSVTEWQATEDIQKKHVFEQWNYDPTRYGLTSVTFTRVPSSTIRYQWKIDGNWGSIKPAPPVDANGKRTINLDSREYTPVIHAQLYAVDEKNDNLKVKVAEYDRDQVGKEVVDAHNFANWVKMSNGSYHYANLHALPSNLYSHVERYKIRVNGKSTQSVSKPTPSNNLIAFDLFKANGSIYYVGRGASVEIWAVVGGKDFKVLEKWTS</sequence>
<accession>S5YZN2</accession>
<organism evidence="3">
    <name type="scientific">Bacillus thuringiensis</name>
    <dbReference type="NCBI Taxonomy" id="1428"/>
    <lineage>
        <taxon>Bacteria</taxon>
        <taxon>Bacillati</taxon>
        <taxon>Bacillota</taxon>
        <taxon>Bacilli</taxon>
        <taxon>Bacillales</taxon>
        <taxon>Bacillaceae</taxon>
        <taxon>Bacillus</taxon>
        <taxon>Bacillus cereus group</taxon>
    </lineage>
</organism>
<dbReference type="PROSITE" id="PS51820">
    <property type="entry name" value="PA14"/>
    <property type="match status" value="1"/>
</dbReference>
<dbReference type="AlphaFoldDB" id="S5YZN2"/>
<dbReference type="InterPro" id="IPR037524">
    <property type="entry name" value="PA14/GLEYA"/>
</dbReference>
<reference evidence="3" key="1">
    <citation type="submission" date="2013-04" db="EMBL/GenBank/DDBJ databases">
        <title>Iota Ib/vip toxin from B. thuringiensis.</title>
        <authorList>
            <person name="Ammons D."/>
            <person name="Rampersad J."/>
        </authorList>
    </citation>
    <scope>NUCLEOTIDE SEQUENCE</scope>
    <source>
        <strain evidence="3">210-8-45</strain>
    </source>
</reference>
<dbReference type="Pfam" id="PF17476">
    <property type="entry name" value="Binary_toxB_3"/>
    <property type="match status" value="1"/>
</dbReference>
<dbReference type="Gene3D" id="3.90.182.10">
    <property type="entry name" value="Toxin - Anthrax Protective Antigen,domain 1"/>
    <property type="match status" value="1"/>
</dbReference>
<evidence type="ECO:0000313" key="3">
    <source>
        <dbReference type="EMBL" id="AGT29561.1"/>
    </source>
</evidence>
<dbReference type="InterPro" id="IPR027439">
    <property type="entry name" value="PA_heptamer_dom"/>
</dbReference>
<dbReference type="EMBL" id="KC960015">
    <property type="protein sequence ID" value="AGT29561.1"/>
    <property type="molecule type" value="Genomic_DNA"/>
</dbReference>
<dbReference type="InterPro" id="IPR011658">
    <property type="entry name" value="PA14_dom"/>
</dbReference>
<dbReference type="InterPro" id="IPR003896">
    <property type="entry name" value="Bacterial_exotoxin_B"/>
</dbReference>
<dbReference type="GO" id="GO:0005576">
    <property type="term" value="C:extracellular region"/>
    <property type="evidence" value="ECO:0007669"/>
    <property type="project" value="InterPro"/>
</dbReference>
<dbReference type="InterPro" id="IPR053742">
    <property type="entry name" value="Fungal_ImmunoLectin_sf"/>
</dbReference>
<evidence type="ECO:0000259" key="2">
    <source>
        <dbReference type="PROSITE" id="PS51820"/>
    </source>
</evidence>
<proteinExistence type="predicted"/>
<feature type="region of interest" description="Disordered" evidence="1">
    <location>
        <begin position="174"/>
        <end position="197"/>
    </location>
</feature>
<dbReference type="Gene3D" id="3.10.20.110">
    <property type="match status" value="1"/>
</dbReference>
<dbReference type="PRINTS" id="PR01391">
    <property type="entry name" value="BINARYTOXINB"/>
</dbReference>
<protein>
    <submittedName>
        <fullName evidence="3">Iota Ib/vip</fullName>
    </submittedName>
</protein>
<name>S5YZN2_BACTU</name>
<dbReference type="SMR" id="S5YZN2"/>
<dbReference type="Pfam" id="PF07691">
    <property type="entry name" value="PA14"/>
    <property type="match status" value="1"/>
</dbReference>
<dbReference type="InterPro" id="IPR035088">
    <property type="entry name" value="PA_Ca-bd"/>
</dbReference>
<dbReference type="Pfam" id="PF17475">
    <property type="entry name" value="Binary_toxB_2"/>
    <property type="match status" value="1"/>
</dbReference>
<feature type="domain" description="PA14" evidence="2">
    <location>
        <begin position="49"/>
        <end position="179"/>
    </location>
</feature>
<dbReference type="Gene3D" id="2.60.40.1790">
    <property type="entry name" value="Fungal immunomodulatory protein Fve"/>
    <property type="match status" value="1"/>
</dbReference>
<dbReference type="SUPFAM" id="SSF56988">
    <property type="entry name" value="Anthrax protective antigen"/>
    <property type="match status" value="1"/>
</dbReference>
<dbReference type="Pfam" id="PF03495">
    <property type="entry name" value="Binary_toxB"/>
    <property type="match status" value="1"/>
</dbReference>